<dbReference type="STRING" id="41688.A0A2N3NF23"/>
<evidence type="ECO:0000256" key="2">
    <source>
        <dbReference type="ARBA" id="ARBA00003273"/>
    </source>
</evidence>
<feature type="transmembrane region" description="Helical" evidence="17">
    <location>
        <begin position="12"/>
        <end position="32"/>
    </location>
</feature>
<evidence type="ECO:0000256" key="9">
    <source>
        <dbReference type="ARBA" id="ARBA00022801"/>
    </source>
</evidence>
<comment type="subcellular location">
    <subcellularLocation>
        <location evidence="3">Vacuole membrane</location>
        <topology evidence="3">Multi-pass membrane protein</topology>
    </subcellularLocation>
</comment>
<evidence type="ECO:0000256" key="7">
    <source>
        <dbReference type="ARBA" id="ARBA00022692"/>
    </source>
</evidence>
<comment type="cofactor">
    <cofactor evidence="1">
        <name>Zn(2+)</name>
        <dbReference type="ChEBI" id="CHEBI:29105"/>
    </cofactor>
</comment>
<dbReference type="InterPro" id="IPR053975">
    <property type="entry name" value="PFF1_C"/>
</dbReference>
<keyword evidence="9 15" id="KW-0378">Hydrolase</keyword>
<feature type="domain" description="Peptidase M28" evidence="18">
    <location>
        <begin position="190"/>
        <end position="363"/>
    </location>
</feature>
<comment type="similarity">
    <text evidence="4 15">Belongs to the peptidase M28 family.</text>
</comment>
<feature type="transmembrane region" description="Helical" evidence="17">
    <location>
        <begin position="568"/>
        <end position="589"/>
    </location>
</feature>
<name>A0A2N3NF23_9PEZI</name>
<organism evidence="21 22">
    <name type="scientific">Lomentospora prolificans</name>
    <dbReference type="NCBI Taxonomy" id="41688"/>
    <lineage>
        <taxon>Eukaryota</taxon>
        <taxon>Fungi</taxon>
        <taxon>Dikarya</taxon>
        <taxon>Ascomycota</taxon>
        <taxon>Pezizomycotina</taxon>
        <taxon>Sordariomycetes</taxon>
        <taxon>Hypocreomycetidae</taxon>
        <taxon>Microascales</taxon>
        <taxon>Microascaceae</taxon>
        <taxon>Lomentospora</taxon>
    </lineage>
</organism>
<dbReference type="SUPFAM" id="SSF53187">
    <property type="entry name" value="Zn-dependent exopeptidases"/>
    <property type="match status" value="1"/>
</dbReference>
<dbReference type="EC" id="3.4.-.-" evidence="15"/>
<feature type="domain" description="Vacuolar membrane protease C-terminal" evidence="19">
    <location>
        <begin position="1003"/>
        <end position="1052"/>
    </location>
</feature>
<dbReference type="CDD" id="cd03875">
    <property type="entry name" value="M28_Fxna_like"/>
    <property type="match status" value="1"/>
</dbReference>
<dbReference type="AlphaFoldDB" id="A0A2N3NF23"/>
<evidence type="ECO:0000256" key="10">
    <source>
        <dbReference type="ARBA" id="ARBA00022833"/>
    </source>
</evidence>
<gene>
    <name evidence="21" type="ORF">jhhlp_002800</name>
</gene>
<dbReference type="PANTHER" id="PTHR12147">
    <property type="entry name" value="METALLOPEPTIDASE M28 FAMILY MEMBER"/>
    <property type="match status" value="1"/>
</dbReference>
<evidence type="ECO:0000259" key="20">
    <source>
        <dbReference type="Pfam" id="PF22251"/>
    </source>
</evidence>
<feature type="transmembrane region" description="Helical" evidence="17">
    <location>
        <begin position="497"/>
        <end position="518"/>
    </location>
</feature>
<dbReference type="FunFam" id="3.40.630.10:FF:000057">
    <property type="entry name" value="Vacuolar membrane protease"/>
    <property type="match status" value="1"/>
</dbReference>
<dbReference type="EMBL" id="NLAX01000008">
    <property type="protein sequence ID" value="PKS11039.1"/>
    <property type="molecule type" value="Genomic_DNA"/>
</dbReference>
<feature type="transmembrane region" description="Helical" evidence="17">
    <location>
        <begin position="744"/>
        <end position="763"/>
    </location>
</feature>
<feature type="transmembrane region" description="Helical" evidence="17">
    <location>
        <begin position="538"/>
        <end position="556"/>
    </location>
</feature>
<evidence type="ECO:0000256" key="8">
    <source>
        <dbReference type="ARBA" id="ARBA00022723"/>
    </source>
</evidence>
<evidence type="ECO:0000256" key="3">
    <source>
        <dbReference type="ARBA" id="ARBA00004128"/>
    </source>
</evidence>
<dbReference type="Pfam" id="PF22250">
    <property type="entry name" value="PFF1_C"/>
    <property type="match status" value="2"/>
</dbReference>
<evidence type="ECO:0000256" key="1">
    <source>
        <dbReference type="ARBA" id="ARBA00001947"/>
    </source>
</evidence>
<keyword evidence="14" id="KW-0325">Glycoprotein</keyword>
<evidence type="ECO:0000256" key="5">
    <source>
        <dbReference type="ARBA" id="ARBA00022554"/>
    </source>
</evidence>
<keyword evidence="11 17" id="KW-1133">Transmembrane helix</keyword>
<sequence length="1060" mass="117271">MKWYNPFAFRPAQVAFWTTLLYIAVVVPIIYIQETVPSAPETPKPYPGVDLDDAWADLTTITKAFHPFNSKFNEEIREYLLERIQEILNANGVRWTSELSWRGISASNKEFAMANARDEESPLATIFNDLVSNVTVTLAKSSSIGTVDPTCGLGTYFEGSNLIVYIRGTDDDKGEWWKREPYEWSTDHHGTLVNAHFDSVSTGYGATDDGVGVVTILQIISYFTSPGNQPKHGIIALLNNGEEDYMWGSRSFGANPVMPFVHTFLNLEGAGAGGRAVLFRSTDLEVTQSYAKSPNPFGTVVGSDGFALGLIKSQTDYVIFNQVYGARGLDVAFYEPRSMYHTMQDDARHTSRASLWHMLSASIKTIESLSGKSGDRFVGPRPDKDVTKVQNGQGSDGVWFDFAGLKFAMFDLRTLFGWSLALLILTPLILLLVSWILTKNDKYYFFSNKVSSHDSVGGSDAVAINGWRGFFRFPLALIVAGGLVSGLALLLRKLNPLIVYSSSYAVWAMMVSLFYFALWTIMRGASAMRPSALHRGYVFIWLFIITWIVLIGVTVLEDRFRIAAGYPFVILHAATFLCLFISLCELFALPAKKDFSRWSQSPAPSGASVVSRESIRSRDRLSDTTRPSTSKAADEEPASADERTPLIISRSTTRSDNIPRTTFSTGYRHSLGSITDESHGQPQQNSPINHEPFHLEQAWAAQLPSWTWILQLLILGLPTAWFFGQLGLFLTVSLSATGADGSALLLPYAAISAFAILSLLPLAPFIHRVPHQVPLILLAVFAGTLLYSLIAFPFSSNSTYKILFQQTVNLDTGASNITIDGLEEFVRPIIAELPSSAKKEVKCMPSSRNLLTTCYYDGSAVLPNLQPDVVLPADTPVEKRFADLVSVNITQPDGPRSRRAVFEVDAANTKACFLIFHTKHVTKFDVEGGSEWDPRFGAYNEHGLCQVRLWRRDWDKAWKVAIEWDDIPESLEGAQQEVRVPAEQAEQALPLPVGGTGELRVREEAADETELEGEVSCMWADANVAGVMPAFEEVVQFSPVWVTVTKAGEGLVVGTKKFRL</sequence>
<dbReference type="Proteomes" id="UP000233524">
    <property type="component" value="Unassembled WGS sequence"/>
</dbReference>
<dbReference type="GO" id="GO:0005774">
    <property type="term" value="C:vacuolar membrane"/>
    <property type="evidence" value="ECO:0007669"/>
    <property type="project" value="UniProtKB-SubCell"/>
</dbReference>
<feature type="compositionally biased region" description="Basic and acidic residues" evidence="16">
    <location>
        <begin position="613"/>
        <end position="623"/>
    </location>
</feature>
<comment type="caution">
    <text evidence="21">The sequence shown here is derived from an EMBL/GenBank/DDBJ whole genome shotgun (WGS) entry which is preliminary data.</text>
</comment>
<proteinExistence type="inferred from homology"/>
<feature type="transmembrane region" description="Helical" evidence="17">
    <location>
        <begin position="775"/>
        <end position="794"/>
    </location>
</feature>
<evidence type="ECO:0000256" key="12">
    <source>
        <dbReference type="ARBA" id="ARBA00023049"/>
    </source>
</evidence>
<dbReference type="Pfam" id="PF22251">
    <property type="entry name" value="PFF1_TM"/>
    <property type="match status" value="1"/>
</dbReference>
<dbReference type="VEuPathDB" id="FungiDB:jhhlp_002800"/>
<dbReference type="GO" id="GO:0008235">
    <property type="term" value="F:metalloexopeptidase activity"/>
    <property type="evidence" value="ECO:0007669"/>
    <property type="project" value="InterPro"/>
</dbReference>
<comment type="function">
    <text evidence="2">May be involved in vacuolar sorting and osmoregulation.</text>
</comment>
<evidence type="ECO:0000256" key="15">
    <source>
        <dbReference type="RuleBase" id="RU361240"/>
    </source>
</evidence>
<evidence type="ECO:0000313" key="22">
    <source>
        <dbReference type="Proteomes" id="UP000233524"/>
    </source>
</evidence>
<accession>A0A2N3NF23</accession>
<keyword evidence="8 15" id="KW-0479">Metal-binding</keyword>
<evidence type="ECO:0000256" key="16">
    <source>
        <dbReference type="SAM" id="MobiDB-lite"/>
    </source>
</evidence>
<dbReference type="Gene3D" id="3.40.630.10">
    <property type="entry name" value="Zn peptidases"/>
    <property type="match status" value="1"/>
</dbReference>
<dbReference type="GO" id="GO:0006508">
    <property type="term" value="P:proteolysis"/>
    <property type="evidence" value="ECO:0007669"/>
    <property type="project" value="UniProtKB-KW"/>
</dbReference>
<evidence type="ECO:0000256" key="6">
    <source>
        <dbReference type="ARBA" id="ARBA00022670"/>
    </source>
</evidence>
<keyword evidence="12" id="KW-0482">Metalloprotease</keyword>
<keyword evidence="22" id="KW-1185">Reference proteome</keyword>
<keyword evidence="5" id="KW-0926">Vacuole</keyword>
<feature type="domain" description="Vacuolar membrane protease C-terminal" evidence="19">
    <location>
        <begin position="801"/>
        <end position="973"/>
    </location>
</feature>
<keyword evidence="10 15" id="KW-0862">Zinc</keyword>
<evidence type="ECO:0000313" key="21">
    <source>
        <dbReference type="EMBL" id="PKS11039.1"/>
    </source>
</evidence>
<evidence type="ECO:0000256" key="13">
    <source>
        <dbReference type="ARBA" id="ARBA00023136"/>
    </source>
</evidence>
<dbReference type="InterPro" id="IPR045175">
    <property type="entry name" value="M28_fam"/>
</dbReference>
<feature type="domain" description="Vacuolar membrane protease transmembrane" evidence="20">
    <location>
        <begin position="471"/>
        <end position="772"/>
    </location>
</feature>
<dbReference type="Pfam" id="PF04389">
    <property type="entry name" value="Peptidase_M28"/>
    <property type="match status" value="1"/>
</dbReference>
<evidence type="ECO:0000256" key="11">
    <source>
        <dbReference type="ARBA" id="ARBA00022989"/>
    </source>
</evidence>
<feature type="transmembrane region" description="Helical" evidence="17">
    <location>
        <begin position="712"/>
        <end position="732"/>
    </location>
</feature>
<dbReference type="GO" id="GO:0046872">
    <property type="term" value="F:metal ion binding"/>
    <property type="evidence" value="ECO:0007669"/>
    <property type="project" value="UniProtKB-KW"/>
</dbReference>
<evidence type="ECO:0000256" key="14">
    <source>
        <dbReference type="ARBA" id="ARBA00023180"/>
    </source>
</evidence>
<feature type="transmembrane region" description="Helical" evidence="17">
    <location>
        <begin position="473"/>
        <end position="491"/>
    </location>
</feature>
<evidence type="ECO:0000256" key="17">
    <source>
        <dbReference type="SAM" id="Phobius"/>
    </source>
</evidence>
<dbReference type="InParanoid" id="A0A2N3NF23"/>
<dbReference type="InterPro" id="IPR048024">
    <property type="entry name" value="Fxna-like_M28_dom"/>
</dbReference>
<dbReference type="OrthoDB" id="76293at2759"/>
<reference evidence="21 22" key="1">
    <citation type="journal article" date="2017" name="G3 (Bethesda)">
        <title>First Draft Genome Sequence of the Pathogenic Fungus Lomentospora prolificans (Formerly Scedosporium prolificans).</title>
        <authorList>
            <person name="Luo R."/>
            <person name="Zimin A."/>
            <person name="Workman R."/>
            <person name="Fan Y."/>
            <person name="Pertea G."/>
            <person name="Grossman N."/>
            <person name="Wear M.P."/>
            <person name="Jia B."/>
            <person name="Miller H."/>
            <person name="Casadevall A."/>
            <person name="Timp W."/>
            <person name="Zhang S.X."/>
            <person name="Salzberg S.L."/>
        </authorList>
    </citation>
    <scope>NUCLEOTIDE SEQUENCE [LARGE SCALE GENOMIC DNA]</scope>
    <source>
        <strain evidence="21 22">JHH-5317</strain>
    </source>
</reference>
<protein>
    <recommendedName>
        <fullName evidence="15">Peptide hydrolase</fullName>
        <ecNumber evidence="15">3.4.-.-</ecNumber>
    </recommendedName>
</protein>
<keyword evidence="6 15" id="KW-0645">Protease</keyword>
<dbReference type="InterPro" id="IPR007484">
    <property type="entry name" value="Peptidase_M28"/>
</dbReference>
<feature type="region of interest" description="Disordered" evidence="16">
    <location>
        <begin position="597"/>
        <end position="646"/>
    </location>
</feature>
<evidence type="ECO:0000256" key="4">
    <source>
        <dbReference type="ARBA" id="ARBA00010918"/>
    </source>
</evidence>
<evidence type="ECO:0000259" key="18">
    <source>
        <dbReference type="Pfam" id="PF04389"/>
    </source>
</evidence>
<keyword evidence="13 17" id="KW-0472">Membrane</keyword>
<evidence type="ECO:0000259" key="19">
    <source>
        <dbReference type="Pfam" id="PF22250"/>
    </source>
</evidence>
<feature type="transmembrane region" description="Helical" evidence="17">
    <location>
        <begin position="415"/>
        <end position="437"/>
    </location>
</feature>
<keyword evidence="7 17" id="KW-0812">Transmembrane</keyword>
<dbReference type="PANTHER" id="PTHR12147:SF58">
    <property type="entry name" value="VACUOLAR MEMBRANE PROTEASE"/>
    <property type="match status" value="1"/>
</dbReference>
<dbReference type="FunCoup" id="A0A2N3NF23">
    <property type="interactions" value="4"/>
</dbReference>
<dbReference type="InterPro" id="IPR053976">
    <property type="entry name" value="PFF1_TM"/>
</dbReference>